<dbReference type="SUPFAM" id="SSF55729">
    <property type="entry name" value="Acyl-CoA N-acyltransferases (Nat)"/>
    <property type="match status" value="1"/>
</dbReference>
<dbReference type="EMBL" id="CP097899">
    <property type="protein sequence ID" value="URN93808.1"/>
    <property type="molecule type" value="Genomic_DNA"/>
</dbReference>
<dbReference type="Pfam" id="PF00583">
    <property type="entry name" value="Acetyltransf_1"/>
    <property type="match status" value="1"/>
</dbReference>
<comment type="subunit">
    <text evidence="1">Homodimer.</text>
</comment>
<accession>A0A9J6ZD15</accession>
<dbReference type="InterPro" id="IPR000182">
    <property type="entry name" value="GNAT_dom"/>
</dbReference>
<evidence type="ECO:0000256" key="6">
    <source>
        <dbReference type="ARBA" id="ARBA00023315"/>
    </source>
</evidence>
<evidence type="ECO:0000256" key="7">
    <source>
        <dbReference type="ARBA" id="ARBA00029660"/>
    </source>
</evidence>
<dbReference type="GO" id="GO:0046677">
    <property type="term" value="P:response to antibiotic"/>
    <property type="evidence" value="ECO:0007669"/>
    <property type="project" value="UniProtKB-KW"/>
</dbReference>
<evidence type="ECO:0000313" key="10">
    <source>
        <dbReference type="EMBL" id="URN93808.1"/>
    </source>
</evidence>
<feature type="domain" description="N-acetyltransferase" evidence="9">
    <location>
        <begin position="1"/>
        <end position="146"/>
    </location>
</feature>
<dbReference type="InterPro" id="IPR016181">
    <property type="entry name" value="Acyl_CoA_acyltransferase"/>
</dbReference>
<dbReference type="CDD" id="cd04301">
    <property type="entry name" value="NAT_SF"/>
    <property type="match status" value="1"/>
</dbReference>
<dbReference type="GO" id="GO:0047663">
    <property type="term" value="F:aminoglycoside 6'-N-acetyltransferase activity"/>
    <property type="evidence" value="ECO:0007669"/>
    <property type="project" value="UniProtKB-EC"/>
</dbReference>
<dbReference type="EC" id="2.3.1.82" evidence="2"/>
<evidence type="ECO:0000259" key="9">
    <source>
        <dbReference type="PROSITE" id="PS51186"/>
    </source>
</evidence>
<dbReference type="NCBIfam" id="NF043067">
    <property type="entry name" value="AAC_6p_group_E"/>
    <property type="match status" value="1"/>
</dbReference>
<keyword evidence="5" id="KW-0046">Antibiotic resistance</keyword>
<evidence type="ECO:0000313" key="11">
    <source>
        <dbReference type="Proteomes" id="UP001056756"/>
    </source>
</evidence>
<dbReference type="PANTHER" id="PTHR43072">
    <property type="entry name" value="N-ACETYLTRANSFERASE"/>
    <property type="match status" value="1"/>
</dbReference>
<gene>
    <name evidence="10" type="ORF">NAG76_18550</name>
</gene>
<comment type="catalytic activity">
    <reaction evidence="8">
        <text>kanamycin B + acetyl-CoA = N(6')-acetylkanamycin B + CoA + H(+)</text>
        <dbReference type="Rhea" id="RHEA:16449"/>
        <dbReference type="ChEBI" id="CHEBI:15378"/>
        <dbReference type="ChEBI" id="CHEBI:57287"/>
        <dbReference type="ChEBI" id="CHEBI:57288"/>
        <dbReference type="ChEBI" id="CHEBI:58390"/>
        <dbReference type="ChEBI" id="CHEBI:58549"/>
        <dbReference type="EC" id="2.3.1.82"/>
    </reaction>
</comment>
<evidence type="ECO:0000256" key="1">
    <source>
        <dbReference type="ARBA" id="ARBA00011738"/>
    </source>
</evidence>
<evidence type="ECO:0000256" key="5">
    <source>
        <dbReference type="ARBA" id="ARBA00023251"/>
    </source>
</evidence>
<reference evidence="10" key="1">
    <citation type="submission" date="2022-05" db="EMBL/GenBank/DDBJ databases">
        <title>Novel bacterial taxa in a minimal lignocellulolytic consortium and its capacity to transform plastics disclosed by genome-resolved metagenomics.</title>
        <authorList>
            <person name="Rodriguez C.A.D."/>
            <person name="Diaz-Garcia L."/>
            <person name="Herrera K."/>
            <person name="Tarazona N.A."/>
            <person name="Sproer C."/>
            <person name="Overmann J."/>
            <person name="Jimenez D.J."/>
        </authorList>
    </citation>
    <scope>NUCLEOTIDE SEQUENCE</scope>
    <source>
        <strain evidence="10">MAG5</strain>
    </source>
</reference>
<name>A0A9J6ZD15_9BACL</name>
<keyword evidence="4 10" id="KW-0808">Transferase</keyword>
<dbReference type="PROSITE" id="PS51186">
    <property type="entry name" value="GNAT"/>
    <property type="match status" value="1"/>
</dbReference>
<proteinExistence type="predicted"/>
<protein>
    <recommendedName>
        <fullName evidence="3">Aminoglycoside N(6')-acetyltransferase type 1</fullName>
        <ecNumber evidence="2">2.3.1.82</ecNumber>
    </recommendedName>
    <alternativeName>
        <fullName evidence="7">Aminoglycoside resistance protein</fullName>
    </alternativeName>
</protein>
<evidence type="ECO:0000256" key="3">
    <source>
        <dbReference type="ARBA" id="ARBA00017677"/>
    </source>
</evidence>
<dbReference type="AlphaFoldDB" id="A0A9J6ZD15"/>
<dbReference type="KEGG" id="plig:NAG76_18550"/>
<evidence type="ECO:0000256" key="2">
    <source>
        <dbReference type="ARBA" id="ARBA00012888"/>
    </source>
</evidence>
<sequence length="146" mass="16725">MIIEEINEKNLDEVTELAIKLWPNNIWSELKNEFEELIKSNKDMVYLAVIENEYIGFIHVSLRIDYVEGCSSNPVGYIEGIYVGEDYRNIGISRKLIEAGEVWLKSLGCIEIASDTGVENYGSQDFHKKIGFKETGKIVTFIKKIE</sequence>
<evidence type="ECO:0000256" key="8">
    <source>
        <dbReference type="ARBA" id="ARBA00048923"/>
    </source>
</evidence>
<dbReference type="PIRSF" id="PIRSF000452">
    <property type="entry name" value="6-N-acetyltransf"/>
    <property type="match status" value="1"/>
</dbReference>
<dbReference type="Gene3D" id="3.40.630.30">
    <property type="match status" value="1"/>
</dbReference>
<evidence type="ECO:0000256" key="4">
    <source>
        <dbReference type="ARBA" id="ARBA00022679"/>
    </source>
</evidence>
<dbReference type="Proteomes" id="UP001056756">
    <property type="component" value="Chromosome"/>
</dbReference>
<organism evidence="10 11">
    <name type="scientific">Candidatus Pristimantibacillus lignocellulolyticus</name>
    <dbReference type="NCBI Taxonomy" id="2994561"/>
    <lineage>
        <taxon>Bacteria</taxon>
        <taxon>Bacillati</taxon>
        <taxon>Bacillota</taxon>
        <taxon>Bacilli</taxon>
        <taxon>Bacillales</taxon>
        <taxon>Paenibacillaceae</taxon>
        <taxon>Candidatus Pristimantibacillus</taxon>
    </lineage>
</organism>
<dbReference type="InterPro" id="IPR024170">
    <property type="entry name" value="Aminoglycoside_N6-AcTrfrase"/>
</dbReference>
<keyword evidence="6 10" id="KW-0012">Acyltransferase</keyword>